<dbReference type="Pfam" id="PF07536">
    <property type="entry name" value="HWE_HK"/>
    <property type="match status" value="1"/>
</dbReference>
<dbReference type="Gene3D" id="3.30.450.20">
    <property type="entry name" value="PAS domain"/>
    <property type="match status" value="3"/>
</dbReference>
<sequence length="603" mass="66362">MSRKLESLTSASAIDGDLTFRDLADNLPTLCWVANADGHITWYNRRWHDYCGTTAEQMEGWGWQAVHDPDVLPAVMERWTGSIATGEPFEMVFPLRGADGVFRPFLSRIVPQRDEAGVLRRWVGNNVDISAQVAVEDELRRSREELERVNRAIAEREAFLSSVLSSSTDCIKVLDLAGNLTFMNDGGQQLMEIGDFADVAGRPWTDVWHGAGRESAKRAVEAARRGDATTFMGMAETRRGNLKWWHVAVSPITGPDGKPERILCVSRDITELRASGEERDRFVRLAENSTDFIGMAARDGRVFYLNGAARRLVGLDDRATSDLVIGDFFSPEQAEQISREVLPAVDRVGQWAGEVELRHFGTGEAIPVLYSVFRITDANGMHVAYGTVTRDFRERRRAEDDMRLLNGELAHRLKNVLAVVQSVASQTLRSASDTEAASRDLSARLVALGAATDLLTRRSWRSADLGELAVRALTPHGAIGTRILIDGPRIAIKPQVTLAFALTLHELATNAAKYGALSNETGTVSLRWGIADQGGEALLDVHWREHGGPPVQAPQRKGFGSVLIERSLSAYTSGKTETAFDAEGFAFTLHARLEDVSINDGNI</sequence>
<keyword evidence="13" id="KW-0157">Chromophore</keyword>
<keyword evidence="11 18" id="KW-0418">Kinase</keyword>
<keyword evidence="5" id="KW-0716">Sensory transduction</keyword>
<feature type="domain" description="PAS" evidence="16">
    <location>
        <begin position="278"/>
        <end position="348"/>
    </location>
</feature>
<evidence type="ECO:0000256" key="15">
    <source>
        <dbReference type="ARBA" id="ARBA00023170"/>
    </source>
</evidence>
<keyword evidence="10" id="KW-0547">Nucleotide-binding</keyword>
<keyword evidence="14" id="KW-0843">Virulence</keyword>
<dbReference type="PROSITE" id="PS50112">
    <property type="entry name" value="PAS"/>
    <property type="match status" value="1"/>
</dbReference>
<name>A0A2A4HT75_9SPHN</name>
<dbReference type="InterPro" id="IPR001610">
    <property type="entry name" value="PAC"/>
</dbReference>
<dbReference type="EC" id="2.7.13.3" evidence="2"/>
<keyword evidence="3" id="KW-0600">Photoreceptor protein</keyword>
<evidence type="ECO:0000256" key="5">
    <source>
        <dbReference type="ARBA" id="ARBA00022606"/>
    </source>
</evidence>
<feature type="domain" description="PAC" evidence="17">
    <location>
        <begin position="87"/>
        <end position="141"/>
    </location>
</feature>
<dbReference type="Gene3D" id="3.30.565.10">
    <property type="entry name" value="Histidine kinase-like ATPase, C-terminal domain"/>
    <property type="match status" value="1"/>
</dbReference>
<evidence type="ECO:0000313" key="19">
    <source>
        <dbReference type="Proteomes" id="UP000218784"/>
    </source>
</evidence>
<organism evidence="18 19">
    <name type="scientific">Sphingomonas ginsenosidimutans</name>
    <dbReference type="NCBI Taxonomy" id="862134"/>
    <lineage>
        <taxon>Bacteria</taxon>
        <taxon>Pseudomonadati</taxon>
        <taxon>Pseudomonadota</taxon>
        <taxon>Alphaproteobacteria</taxon>
        <taxon>Sphingomonadales</taxon>
        <taxon>Sphingomonadaceae</taxon>
        <taxon>Sphingomonas</taxon>
    </lineage>
</organism>
<evidence type="ECO:0000256" key="9">
    <source>
        <dbReference type="ARBA" id="ARBA00022737"/>
    </source>
</evidence>
<accession>A0A2A4HT75</accession>
<dbReference type="InterPro" id="IPR011102">
    <property type="entry name" value="Sig_transdc_His_kinase_HWE"/>
</dbReference>
<dbReference type="PANTHER" id="PTHR41523">
    <property type="entry name" value="TWO-COMPONENT SYSTEM SENSOR PROTEIN"/>
    <property type="match status" value="1"/>
</dbReference>
<evidence type="ECO:0000259" key="16">
    <source>
        <dbReference type="PROSITE" id="PS50112"/>
    </source>
</evidence>
<dbReference type="CDD" id="cd00130">
    <property type="entry name" value="PAS"/>
    <property type="match status" value="3"/>
</dbReference>
<dbReference type="Pfam" id="PF08448">
    <property type="entry name" value="PAS_4"/>
    <property type="match status" value="3"/>
</dbReference>
<dbReference type="InterPro" id="IPR013656">
    <property type="entry name" value="PAS_4"/>
</dbReference>
<dbReference type="InterPro" id="IPR036890">
    <property type="entry name" value="HATPase_C_sf"/>
</dbReference>
<keyword evidence="4" id="KW-0597">Phosphoprotein</keyword>
<dbReference type="GO" id="GO:0004673">
    <property type="term" value="F:protein histidine kinase activity"/>
    <property type="evidence" value="ECO:0007669"/>
    <property type="project" value="UniProtKB-EC"/>
</dbReference>
<dbReference type="GO" id="GO:0005524">
    <property type="term" value="F:ATP binding"/>
    <property type="evidence" value="ECO:0007669"/>
    <property type="project" value="UniProtKB-KW"/>
</dbReference>
<dbReference type="InterPro" id="IPR035965">
    <property type="entry name" value="PAS-like_dom_sf"/>
</dbReference>
<evidence type="ECO:0000256" key="8">
    <source>
        <dbReference type="ARBA" id="ARBA00022679"/>
    </source>
</evidence>
<evidence type="ECO:0000259" key="17">
    <source>
        <dbReference type="PROSITE" id="PS50113"/>
    </source>
</evidence>
<evidence type="ECO:0000256" key="6">
    <source>
        <dbReference type="ARBA" id="ARBA00022630"/>
    </source>
</evidence>
<dbReference type="SMART" id="SM00091">
    <property type="entry name" value="PAS"/>
    <property type="match status" value="3"/>
</dbReference>
<evidence type="ECO:0000256" key="4">
    <source>
        <dbReference type="ARBA" id="ARBA00022553"/>
    </source>
</evidence>
<evidence type="ECO:0000256" key="14">
    <source>
        <dbReference type="ARBA" id="ARBA00023026"/>
    </source>
</evidence>
<dbReference type="PROSITE" id="PS50113">
    <property type="entry name" value="PAC"/>
    <property type="match status" value="2"/>
</dbReference>
<dbReference type="GO" id="GO:0009881">
    <property type="term" value="F:photoreceptor activity"/>
    <property type="evidence" value="ECO:0007669"/>
    <property type="project" value="UniProtKB-KW"/>
</dbReference>
<evidence type="ECO:0000256" key="11">
    <source>
        <dbReference type="ARBA" id="ARBA00022777"/>
    </source>
</evidence>
<evidence type="ECO:0000256" key="1">
    <source>
        <dbReference type="ARBA" id="ARBA00000085"/>
    </source>
</evidence>
<dbReference type="SUPFAM" id="SSF55785">
    <property type="entry name" value="PYP-like sensor domain (PAS domain)"/>
    <property type="match status" value="3"/>
</dbReference>
<dbReference type="SMART" id="SM00086">
    <property type="entry name" value="PAC"/>
    <property type="match status" value="2"/>
</dbReference>
<keyword evidence="6" id="KW-0285">Flavoprotein</keyword>
<keyword evidence="19" id="KW-1185">Reference proteome</keyword>
<dbReference type="InterPro" id="IPR000014">
    <property type="entry name" value="PAS"/>
</dbReference>
<evidence type="ECO:0000256" key="7">
    <source>
        <dbReference type="ARBA" id="ARBA00022643"/>
    </source>
</evidence>
<reference evidence="18 19" key="1">
    <citation type="submission" date="2017-09" db="EMBL/GenBank/DDBJ databases">
        <title>Sphingomonas ginsenosidimutans KACC 14949, whole genome shotgun sequence.</title>
        <authorList>
            <person name="Feng G."/>
            <person name="Zhu H."/>
        </authorList>
    </citation>
    <scope>NUCLEOTIDE SEQUENCE [LARGE SCALE GENOMIC DNA]</scope>
    <source>
        <strain evidence="18 19">KACC 14949</strain>
    </source>
</reference>
<evidence type="ECO:0000256" key="10">
    <source>
        <dbReference type="ARBA" id="ARBA00022741"/>
    </source>
</evidence>
<dbReference type="NCBIfam" id="TIGR00229">
    <property type="entry name" value="sensory_box"/>
    <property type="match status" value="3"/>
</dbReference>
<dbReference type="EMBL" id="NWVD01000016">
    <property type="protein sequence ID" value="PCG07584.1"/>
    <property type="molecule type" value="Genomic_DNA"/>
</dbReference>
<dbReference type="SMART" id="SM00911">
    <property type="entry name" value="HWE_HK"/>
    <property type="match status" value="1"/>
</dbReference>
<comment type="catalytic activity">
    <reaction evidence="1">
        <text>ATP + protein L-histidine = ADP + protein N-phospho-L-histidine.</text>
        <dbReference type="EC" id="2.7.13.3"/>
    </reaction>
</comment>
<keyword evidence="15" id="KW-0675">Receptor</keyword>
<dbReference type="RefSeq" id="WP_096614147.1">
    <property type="nucleotide sequence ID" value="NZ_NWVD01000016.1"/>
</dbReference>
<dbReference type="InterPro" id="IPR000700">
    <property type="entry name" value="PAS-assoc_C"/>
</dbReference>
<keyword evidence="12" id="KW-0067">ATP-binding</keyword>
<evidence type="ECO:0000256" key="2">
    <source>
        <dbReference type="ARBA" id="ARBA00012438"/>
    </source>
</evidence>
<keyword evidence="8" id="KW-0808">Transferase</keyword>
<evidence type="ECO:0000256" key="3">
    <source>
        <dbReference type="ARBA" id="ARBA00022543"/>
    </source>
</evidence>
<gene>
    <name evidence="18" type="ORF">COA17_17665</name>
</gene>
<feature type="domain" description="PAC" evidence="17">
    <location>
        <begin position="228"/>
        <end position="281"/>
    </location>
</feature>
<dbReference type="Proteomes" id="UP000218784">
    <property type="component" value="Unassembled WGS sequence"/>
</dbReference>
<evidence type="ECO:0000256" key="12">
    <source>
        <dbReference type="ARBA" id="ARBA00022840"/>
    </source>
</evidence>
<dbReference type="FunFam" id="3.30.450.20:FF:000099">
    <property type="entry name" value="Sensory box sensor histidine kinase"/>
    <property type="match status" value="1"/>
</dbReference>
<comment type="caution">
    <text evidence="18">The sequence shown here is derived from an EMBL/GenBank/DDBJ whole genome shotgun (WGS) entry which is preliminary data.</text>
</comment>
<proteinExistence type="predicted"/>
<dbReference type="AlphaFoldDB" id="A0A2A4HT75"/>
<evidence type="ECO:0000256" key="13">
    <source>
        <dbReference type="ARBA" id="ARBA00022991"/>
    </source>
</evidence>
<protein>
    <recommendedName>
        <fullName evidence="2">histidine kinase</fullName>
        <ecNumber evidence="2">2.7.13.3</ecNumber>
    </recommendedName>
</protein>
<evidence type="ECO:0000313" key="18">
    <source>
        <dbReference type="EMBL" id="PCG07584.1"/>
    </source>
</evidence>
<keyword evidence="9" id="KW-0677">Repeat</keyword>
<dbReference type="PANTHER" id="PTHR41523:SF7">
    <property type="entry name" value="HISTIDINE KINASE"/>
    <property type="match status" value="1"/>
</dbReference>
<keyword evidence="7" id="KW-0288">FMN</keyword>